<gene>
    <name evidence="1" type="ORF">AB1Y20_013693</name>
</gene>
<protein>
    <submittedName>
        <fullName evidence="1">Uncharacterized protein</fullName>
    </submittedName>
</protein>
<comment type="caution">
    <text evidence="1">The sequence shown here is derived from an EMBL/GenBank/DDBJ whole genome shotgun (WGS) entry which is preliminary data.</text>
</comment>
<sequence length="74" mass="8253">MPGMKACPPPSLAPTEYKMEGGLNYSLKMVASIIRTQAPQGQAQLDFHSFCQVQQLLTHVQQVFGQYDVIRTAR</sequence>
<reference evidence="1 2" key="1">
    <citation type="journal article" date="2024" name="Science">
        <title>Giant polyketide synthase enzymes in the biosynthesis of giant marine polyether toxins.</title>
        <authorList>
            <person name="Fallon T.R."/>
            <person name="Shende V.V."/>
            <person name="Wierzbicki I.H."/>
            <person name="Pendleton A.L."/>
            <person name="Watervoot N.F."/>
            <person name="Auber R.P."/>
            <person name="Gonzalez D.J."/>
            <person name="Wisecaver J.H."/>
            <person name="Moore B.S."/>
        </authorList>
    </citation>
    <scope>NUCLEOTIDE SEQUENCE [LARGE SCALE GENOMIC DNA]</scope>
    <source>
        <strain evidence="1 2">12B1</strain>
    </source>
</reference>
<accession>A0AB34IJT7</accession>
<organism evidence="1 2">
    <name type="scientific">Prymnesium parvum</name>
    <name type="common">Toxic golden alga</name>
    <dbReference type="NCBI Taxonomy" id="97485"/>
    <lineage>
        <taxon>Eukaryota</taxon>
        <taxon>Haptista</taxon>
        <taxon>Haptophyta</taxon>
        <taxon>Prymnesiophyceae</taxon>
        <taxon>Prymnesiales</taxon>
        <taxon>Prymnesiaceae</taxon>
        <taxon>Prymnesium</taxon>
    </lineage>
</organism>
<name>A0AB34IJT7_PRYPA</name>
<proteinExistence type="predicted"/>
<dbReference type="EMBL" id="JBGBPQ010000026">
    <property type="protein sequence ID" value="KAL1499183.1"/>
    <property type="molecule type" value="Genomic_DNA"/>
</dbReference>
<dbReference type="Proteomes" id="UP001515480">
    <property type="component" value="Unassembled WGS sequence"/>
</dbReference>
<evidence type="ECO:0000313" key="1">
    <source>
        <dbReference type="EMBL" id="KAL1499183.1"/>
    </source>
</evidence>
<evidence type="ECO:0000313" key="2">
    <source>
        <dbReference type="Proteomes" id="UP001515480"/>
    </source>
</evidence>
<keyword evidence="2" id="KW-1185">Reference proteome</keyword>
<dbReference type="AlphaFoldDB" id="A0AB34IJT7"/>